<evidence type="ECO:0000313" key="3">
    <source>
        <dbReference type="Proteomes" id="UP001501822"/>
    </source>
</evidence>
<feature type="compositionally biased region" description="Polar residues" evidence="1">
    <location>
        <begin position="1"/>
        <end position="17"/>
    </location>
</feature>
<evidence type="ECO:0000313" key="2">
    <source>
        <dbReference type="EMBL" id="GAA0353503.1"/>
    </source>
</evidence>
<reference evidence="3" key="1">
    <citation type="journal article" date="2019" name="Int. J. Syst. Evol. Microbiol.">
        <title>The Global Catalogue of Microorganisms (GCM) 10K type strain sequencing project: providing services to taxonomists for standard genome sequencing and annotation.</title>
        <authorList>
            <consortium name="The Broad Institute Genomics Platform"/>
            <consortium name="The Broad Institute Genome Sequencing Center for Infectious Disease"/>
            <person name="Wu L."/>
            <person name="Ma J."/>
        </authorList>
    </citation>
    <scope>NUCLEOTIDE SEQUENCE [LARGE SCALE GENOMIC DNA]</scope>
    <source>
        <strain evidence="3">JCM 3146</strain>
    </source>
</reference>
<sequence length="83" mass="8936">MTRTVQRSSAPPGTGSATRRDTPFLDQLRQGVHMTITPRPGTTVMFTGDSVTDCRREESDHGLGFGYPLLVAGEWASGTRTGP</sequence>
<proteinExistence type="predicted"/>
<dbReference type="InterPro" id="IPR036514">
    <property type="entry name" value="SGNH_hydro_sf"/>
</dbReference>
<name>A0ABP3GUZ2_9ACTN</name>
<keyword evidence="3" id="KW-1185">Reference proteome</keyword>
<evidence type="ECO:0000256" key="1">
    <source>
        <dbReference type="SAM" id="MobiDB-lite"/>
    </source>
</evidence>
<dbReference type="Proteomes" id="UP001501822">
    <property type="component" value="Unassembled WGS sequence"/>
</dbReference>
<protein>
    <submittedName>
        <fullName evidence="2">Uncharacterized protein</fullName>
    </submittedName>
</protein>
<organism evidence="2 3">
    <name type="scientific">Actinoallomurus spadix</name>
    <dbReference type="NCBI Taxonomy" id="79912"/>
    <lineage>
        <taxon>Bacteria</taxon>
        <taxon>Bacillati</taxon>
        <taxon>Actinomycetota</taxon>
        <taxon>Actinomycetes</taxon>
        <taxon>Streptosporangiales</taxon>
        <taxon>Thermomonosporaceae</taxon>
        <taxon>Actinoallomurus</taxon>
    </lineage>
</organism>
<feature type="region of interest" description="Disordered" evidence="1">
    <location>
        <begin position="1"/>
        <end position="24"/>
    </location>
</feature>
<dbReference type="EMBL" id="BAAABM010000045">
    <property type="protein sequence ID" value="GAA0353503.1"/>
    <property type="molecule type" value="Genomic_DNA"/>
</dbReference>
<gene>
    <name evidence="2" type="ORF">GCM10010151_48820</name>
</gene>
<comment type="caution">
    <text evidence="2">The sequence shown here is derived from an EMBL/GenBank/DDBJ whole genome shotgun (WGS) entry which is preliminary data.</text>
</comment>
<dbReference type="Gene3D" id="3.40.50.1110">
    <property type="entry name" value="SGNH hydrolase"/>
    <property type="match status" value="1"/>
</dbReference>
<accession>A0ABP3GUZ2</accession>